<keyword evidence="13" id="KW-1185">Reference proteome</keyword>
<evidence type="ECO:0000256" key="2">
    <source>
        <dbReference type="ARBA" id="ARBA00022553"/>
    </source>
</evidence>
<dbReference type="PANTHER" id="PTHR48063">
    <property type="entry name" value="LRR RECEPTOR-LIKE KINASE"/>
    <property type="match status" value="1"/>
</dbReference>
<evidence type="ECO:0000256" key="1">
    <source>
        <dbReference type="ARBA" id="ARBA00004479"/>
    </source>
</evidence>
<keyword evidence="5" id="KW-0732">Signal</keyword>
<dbReference type="Gene3D" id="3.80.10.10">
    <property type="entry name" value="Ribonuclease Inhibitor"/>
    <property type="match status" value="2"/>
</dbReference>
<dbReference type="InterPro" id="IPR046956">
    <property type="entry name" value="RLP23-like"/>
</dbReference>
<dbReference type="FunFam" id="3.80.10.10:FF:000722">
    <property type="entry name" value="Leucine-rich repeat receptor-like protein kinase"/>
    <property type="match status" value="1"/>
</dbReference>
<evidence type="ECO:0000313" key="13">
    <source>
        <dbReference type="Proteomes" id="UP000027138"/>
    </source>
</evidence>
<keyword evidence="8 11" id="KW-0472">Membrane</keyword>
<feature type="transmembrane region" description="Helical" evidence="11">
    <location>
        <begin position="325"/>
        <end position="347"/>
    </location>
</feature>
<dbReference type="GO" id="GO:0016020">
    <property type="term" value="C:membrane"/>
    <property type="evidence" value="ECO:0007669"/>
    <property type="project" value="UniProtKB-SubCell"/>
</dbReference>
<keyword evidence="2" id="KW-0597">Phosphoprotein</keyword>
<keyword evidence="6" id="KW-0677">Repeat</keyword>
<dbReference type="PANTHER" id="PTHR48063:SF98">
    <property type="entry name" value="LRR RECEPTOR-LIKE SERINE_THREONINE-PROTEIN KINASE FLS2"/>
    <property type="match status" value="1"/>
</dbReference>
<keyword evidence="9" id="KW-0675">Receptor</keyword>
<protein>
    <submittedName>
        <fullName evidence="12">Uncharacterized protein</fullName>
    </submittedName>
</protein>
<keyword evidence="7 11" id="KW-1133">Transmembrane helix</keyword>
<dbReference type="OrthoDB" id="976941at2759"/>
<evidence type="ECO:0000256" key="5">
    <source>
        <dbReference type="ARBA" id="ARBA00022729"/>
    </source>
</evidence>
<proteinExistence type="predicted"/>
<dbReference type="Proteomes" id="UP000027138">
    <property type="component" value="Unassembled WGS sequence"/>
</dbReference>
<evidence type="ECO:0000313" key="12">
    <source>
        <dbReference type="EMBL" id="KDP46070.1"/>
    </source>
</evidence>
<accession>A0A067LMM4</accession>
<evidence type="ECO:0000256" key="11">
    <source>
        <dbReference type="SAM" id="Phobius"/>
    </source>
</evidence>
<evidence type="ECO:0000256" key="7">
    <source>
        <dbReference type="ARBA" id="ARBA00022989"/>
    </source>
</evidence>
<dbReference type="STRING" id="180498.A0A067LMM4"/>
<evidence type="ECO:0000256" key="9">
    <source>
        <dbReference type="ARBA" id="ARBA00023170"/>
    </source>
</evidence>
<evidence type="ECO:0000256" key="3">
    <source>
        <dbReference type="ARBA" id="ARBA00022614"/>
    </source>
</evidence>
<evidence type="ECO:0000256" key="10">
    <source>
        <dbReference type="ARBA" id="ARBA00023180"/>
    </source>
</evidence>
<keyword evidence="10" id="KW-0325">Glycoprotein</keyword>
<evidence type="ECO:0000256" key="4">
    <source>
        <dbReference type="ARBA" id="ARBA00022692"/>
    </source>
</evidence>
<reference evidence="12 13" key="1">
    <citation type="journal article" date="2014" name="PLoS ONE">
        <title>Global Analysis of Gene Expression Profiles in Physic Nut (Jatropha curcas L.) Seedlings Exposed to Salt Stress.</title>
        <authorList>
            <person name="Zhang L."/>
            <person name="Zhang C."/>
            <person name="Wu P."/>
            <person name="Chen Y."/>
            <person name="Li M."/>
            <person name="Jiang H."/>
            <person name="Wu G."/>
        </authorList>
    </citation>
    <scope>NUCLEOTIDE SEQUENCE [LARGE SCALE GENOMIC DNA]</scope>
    <source>
        <strain evidence="13">cv. GZQX0401</strain>
        <tissue evidence="12">Young leaves</tissue>
    </source>
</reference>
<dbReference type="AlphaFoldDB" id="A0A067LMM4"/>
<keyword evidence="4 11" id="KW-0812">Transmembrane</keyword>
<dbReference type="PRINTS" id="PR00019">
    <property type="entry name" value="LEURICHRPT"/>
</dbReference>
<dbReference type="PROSITE" id="PS51450">
    <property type="entry name" value="LRR"/>
    <property type="match status" value="1"/>
</dbReference>
<dbReference type="SUPFAM" id="SSF52058">
    <property type="entry name" value="L domain-like"/>
    <property type="match status" value="1"/>
</dbReference>
<organism evidence="12 13">
    <name type="scientific">Jatropha curcas</name>
    <name type="common">Barbados nut</name>
    <dbReference type="NCBI Taxonomy" id="180498"/>
    <lineage>
        <taxon>Eukaryota</taxon>
        <taxon>Viridiplantae</taxon>
        <taxon>Streptophyta</taxon>
        <taxon>Embryophyta</taxon>
        <taxon>Tracheophyta</taxon>
        <taxon>Spermatophyta</taxon>
        <taxon>Magnoliopsida</taxon>
        <taxon>eudicotyledons</taxon>
        <taxon>Gunneridae</taxon>
        <taxon>Pentapetalae</taxon>
        <taxon>rosids</taxon>
        <taxon>fabids</taxon>
        <taxon>Malpighiales</taxon>
        <taxon>Euphorbiaceae</taxon>
        <taxon>Crotonoideae</taxon>
        <taxon>Jatropheae</taxon>
        <taxon>Jatropha</taxon>
    </lineage>
</organism>
<dbReference type="InterPro" id="IPR032675">
    <property type="entry name" value="LRR_dom_sf"/>
</dbReference>
<evidence type="ECO:0000256" key="8">
    <source>
        <dbReference type="ARBA" id="ARBA00023136"/>
    </source>
</evidence>
<keyword evidence="3" id="KW-0433">Leucine-rich repeat</keyword>
<comment type="subcellular location">
    <subcellularLocation>
        <location evidence="1">Membrane</location>
        <topology evidence="1">Single-pass type I membrane protein</topology>
    </subcellularLocation>
</comment>
<name>A0A067LMM4_JATCU</name>
<evidence type="ECO:0000256" key="6">
    <source>
        <dbReference type="ARBA" id="ARBA00022737"/>
    </source>
</evidence>
<dbReference type="InterPro" id="IPR001611">
    <property type="entry name" value="Leu-rich_rpt"/>
</dbReference>
<sequence length="364" mass="40715">MILLIHQTGLDLGLRRQIAVDGMELFAITGHVFELHLECFSEDEYYASGATAYYGEYLEKSAFRGKISDSLLNLMNLKYLDLSNNNFGGIPFPKFLGSMRSLRHLNLDTTGFGGIIPYQLGNLSNLQYLSIRGFLLGCYVENFHWLTGMVSLEFLDFNLVNLSQASDWLNMINTLPSLVELHISYCRLPNVSPLLEVNFLSLSILDLSGLRYLNLSHNLLTGRIRTNIGNMGSLESIDCSQNHLFGEIPQSFAKLTFLNLLNLSFNNLSGRIPLSTEILGFSSSSFMGNEGLCGPPLTKNCSGDGEIPSTNSERGNKDDGHQVNWFYVSVALGFVVGFWATFGPLVFNRRWRYIIFSFSRESVG</sequence>
<dbReference type="EMBL" id="KK914220">
    <property type="protein sequence ID" value="KDP46070.1"/>
    <property type="molecule type" value="Genomic_DNA"/>
</dbReference>
<gene>
    <name evidence="12" type="ORF">JCGZ_06581</name>
</gene>
<dbReference type="Pfam" id="PF00560">
    <property type="entry name" value="LRR_1"/>
    <property type="match status" value="4"/>
</dbReference>